<sequence>MMTSFTLYTVPAATTATTNIIKTNCYQLKTHAKQTHRLKASCNAIPDENNDKTLETSLQMKNIDRRNIILQLGGLFVASNMTSVPLAYADAISARSNHSVCAASPLGIQNLGTPVKEHMENREDVDTNKLGYQYKRSEIPWGRSQPTEYRKDSKFGDKSIGIEKKVWEVEFPVKLNKTVKVLVKRPAVNRTKEDKQKANEILLVNGVRFDGEKYVKFDVFVNDIDNGTETTPADSEFAGSFAQLPHGKTDRMMMMSGVRFGLTELLEDIKAEDDEYVLVKLVPRTGCDDVTVSEIKIELVPVV</sequence>
<evidence type="ECO:0000259" key="1">
    <source>
        <dbReference type="Pfam" id="PF12143"/>
    </source>
</evidence>
<organism evidence="2 3">
    <name type="scientific">Lactuca saligna</name>
    <name type="common">Willowleaf lettuce</name>
    <dbReference type="NCBI Taxonomy" id="75948"/>
    <lineage>
        <taxon>Eukaryota</taxon>
        <taxon>Viridiplantae</taxon>
        <taxon>Streptophyta</taxon>
        <taxon>Embryophyta</taxon>
        <taxon>Tracheophyta</taxon>
        <taxon>Spermatophyta</taxon>
        <taxon>Magnoliopsida</taxon>
        <taxon>eudicotyledons</taxon>
        <taxon>Gunneridae</taxon>
        <taxon>Pentapetalae</taxon>
        <taxon>asterids</taxon>
        <taxon>campanulids</taxon>
        <taxon>Asterales</taxon>
        <taxon>Asteraceae</taxon>
        <taxon>Cichorioideae</taxon>
        <taxon>Cichorieae</taxon>
        <taxon>Lactucinae</taxon>
        <taxon>Lactuca</taxon>
    </lineage>
</organism>
<dbReference type="Proteomes" id="UP001177003">
    <property type="component" value="Chromosome 9"/>
</dbReference>
<evidence type="ECO:0000313" key="3">
    <source>
        <dbReference type="Proteomes" id="UP001177003"/>
    </source>
</evidence>
<evidence type="ECO:0000313" key="2">
    <source>
        <dbReference type="EMBL" id="CAI9303877.1"/>
    </source>
</evidence>
<dbReference type="Pfam" id="PF12143">
    <property type="entry name" value="PPO1_KFDV"/>
    <property type="match status" value="1"/>
</dbReference>
<accession>A0AA36A600</accession>
<gene>
    <name evidence="2" type="ORF">LSALG_LOCUS42290</name>
</gene>
<dbReference type="GO" id="GO:0004097">
    <property type="term" value="F:catechol oxidase activity"/>
    <property type="evidence" value="ECO:0007669"/>
    <property type="project" value="InterPro"/>
</dbReference>
<dbReference type="PANTHER" id="PTHR36608">
    <property type="entry name" value="POLYPHENOL OXIDASE C, CHLOROPLASTIC-LIKE"/>
    <property type="match status" value="1"/>
</dbReference>
<dbReference type="EMBL" id="OX465085">
    <property type="protein sequence ID" value="CAI9303877.1"/>
    <property type="molecule type" value="Genomic_DNA"/>
</dbReference>
<proteinExistence type="predicted"/>
<dbReference type="InterPro" id="IPR022740">
    <property type="entry name" value="Polyphenol_oxidase_C"/>
</dbReference>
<keyword evidence="3" id="KW-1185">Reference proteome</keyword>
<feature type="domain" description="Polyphenol oxidase C-terminal" evidence="1">
    <location>
        <begin position="171"/>
        <end position="299"/>
    </location>
</feature>
<reference evidence="2" key="1">
    <citation type="submission" date="2023-04" db="EMBL/GenBank/DDBJ databases">
        <authorList>
            <person name="Vijverberg K."/>
            <person name="Xiong W."/>
            <person name="Schranz E."/>
        </authorList>
    </citation>
    <scope>NUCLEOTIDE SEQUENCE</scope>
</reference>
<dbReference type="AlphaFoldDB" id="A0AA36A600"/>
<name>A0AA36A600_LACSI</name>
<protein>
    <recommendedName>
        <fullName evidence="1">Polyphenol oxidase C-terminal domain-containing protein</fullName>
    </recommendedName>
</protein>
<dbReference type="PANTHER" id="PTHR36608:SF1">
    <property type="entry name" value="POLYPHENOL OXIDASE C, CHLOROPLASTIC-LIKE"/>
    <property type="match status" value="1"/>
</dbReference>